<sequence>MSTTTVRPRLHLQSRYTRNQAYGRPPQVTGMPDLEQNRLGIFWRPIIDMADSPFAPMRLRLIQHISGWLAEPAAGHVSWFARIGFPEFRRQVLAHAGLTRYACRTPAGLPAELRTPQWQLLVDRLDDYDRLDDGTRALVVFHVAQLSFCEYAADLAGVVRPTGDPARDRLAYEVARVTARVPGRVRTALSVFAELATTAADRRLALAACAQGISHAIRGGDDTELAETFTTYATALHAGDLDDWHGHLVRSRYHRAVALLRLIQRRPVEMRAEVTTALYHGNLLYTDGLGGTDRLVADENRRIILESQIKAAARAAGGETTAQLRGFCEALYALDPYCQNALLVIGDGYATAGQFAEAAGWYTRAGELGTAGGAYGWYRAGQCFDLLGDVGSAVNAMGRCLELDTTAVEPGAYLAARQK</sequence>
<dbReference type="EMBL" id="JASCTH010000037">
    <property type="protein sequence ID" value="MDI6104837.1"/>
    <property type="molecule type" value="Genomic_DNA"/>
</dbReference>
<keyword evidence="2" id="KW-1185">Reference proteome</keyword>
<dbReference type="RefSeq" id="WP_282766261.1">
    <property type="nucleotide sequence ID" value="NZ_JASCTH010000037.1"/>
</dbReference>
<evidence type="ECO:0000313" key="2">
    <source>
        <dbReference type="Proteomes" id="UP001241758"/>
    </source>
</evidence>
<dbReference type="SUPFAM" id="SSF48452">
    <property type="entry name" value="TPR-like"/>
    <property type="match status" value="1"/>
</dbReference>
<proteinExistence type="predicted"/>
<evidence type="ECO:0000313" key="1">
    <source>
        <dbReference type="EMBL" id="MDI6104837.1"/>
    </source>
</evidence>
<name>A0ABT6WYJ7_9ACTN</name>
<evidence type="ECO:0008006" key="3">
    <source>
        <dbReference type="Google" id="ProtNLM"/>
    </source>
</evidence>
<protein>
    <recommendedName>
        <fullName evidence="3">Tetratricopeptide repeat protein</fullName>
    </recommendedName>
</protein>
<comment type="caution">
    <text evidence="1">The sequence shown here is derived from an EMBL/GenBank/DDBJ whole genome shotgun (WGS) entry which is preliminary data.</text>
</comment>
<reference evidence="1 2" key="1">
    <citation type="submission" date="2023-05" db="EMBL/GenBank/DDBJ databases">
        <title>Actinoplanes sp. NEAU-A12 genome sequencing.</title>
        <authorList>
            <person name="Wang Z.-S."/>
        </authorList>
    </citation>
    <scope>NUCLEOTIDE SEQUENCE [LARGE SCALE GENOMIC DNA]</scope>
    <source>
        <strain evidence="1 2">NEAU-A12</strain>
    </source>
</reference>
<organism evidence="1 2">
    <name type="scientific">Actinoplanes sandaracinus</name>
    <dbReference type="NCBI Taxonomy" id="3045177"/>
    <lineage>
        <taxon>Bacteria</taxon>
        <taxon>Bacillati</taxon>
        <taxon>Actinomycetota</taxon>
        <taxon>Actinomycetes</taxon>
        <taxon>Micromonosporales</taxon>
        <taxon>Micromonosporaceae</taxon>
        <taxon>Actinoplanes</taxon>
    </lineage>
</organism>
<gene>
    <name evidence="1" type="ORF">QLQ12_40250</name>
</gene>
<dbReference type="Gene3D" id="1.25.40.10">
    <property type="entry name" value="Tetratricopeptide repeat domain"/>
    <property type="match status" value="1"/>
</dbReference>
<dbReference type="Proteomes" id="UP001241758">
    <property type="component" value="Unassembled WGS sequence"/>
</dbReference>
<dbReference type="InterPro" id="IPR011990">
    <property type="entry name" value="TPR-like_helical_dom_sf"/>
</dbReference>
<accession>A0ABT6WYJ7</accession>